<reference evidence="3" key="2">
    <citation type="submission" date="2019-10" db="EMBL/GenBank/DDBJ databases">
        <authorList>
            <consortium name="NCBI Genome Project"/>
        </authorList>
    </citation>
    <scope>NUCLEOTIDE SEQUENCE</scope>
    <source>
        <strain evidence="3">NI907</strain>
    </source>
</reference>
<proteinExistence type="predicted"/>
<dbReference type="AlphaFoldDB" id="A0A6P8B3B4"/>
<reference evidence="3" key="1">
    <citation type="journal article" date="2019" name="Mol. Biol. Evol.">
        <title>Blast fungal genomes show frequent chromosomal changes, gene gains and losses, and effector gene turnover.</title>
        <authorList>
            <person name="Gomez Luciano L.B."/>
            <person name="Jason Tsai I."/>
            <person name="Chuma I."/>
            <person name="Tosa Y."/>
            <person name="Chen Y.H."/>
            <person name="Li J.Y."/>
            <person name="Li M.Y."/>
            <person name="Jade Lu M.Y."/>
            <person name="Nakayashiki H."/>
            <person name="Li W.H."/>
        </authorList>
    </citation>
    <scope>NUCLEOTIDE SEQUENCE</scope>
    <source>
        <strain evidence="3">NI907</strain>
    </source>
</reference>
<reference evidence="3" key="3">
    <citation type="submission" date="2025-08" db="UniProtKB">
        <authorList>
            <consortium name="RefSeq"/>
        </authorList>
    </citation>
    <scope>IDENTIFICATION</scope>
    <source>
        <strain evidence="3">NI907</strain>
    </source>
</reference>
<dbReference type="RefSeq" id="XP_030981726.1">
    <property type="nucleotide sequence ID" value="XM_031127431.1"/>
</dbReference>
<dbReference type="KEGG" id="pgri:PgNI_07418"/>
<organism evidence="2 3">
    <name type="scientific">Pyricularia grisea</name>
    <name type="common">Crabgrass-specific blast fungus</name>
    <name type="synonym">Magnaporthe grisea</name>
    <dbReference type="NCBI Taxonomy" id="148305"/>
    <lineage>
        <taxon>Eukaryota</taxon>
        <taxon>Fungi</taxon>
        <taxon>Dikarya</taxon>
        <taxon>Ascomycota</taxon>
        <taxon>Pezizomycotina</taxon>
        <taxon>Sordariomycetes</taxon>
        <taxon>Sordariomycetidae</taxon>
        <taxon>Magnaporthales</taxon>
        <taxon>Pyriculariaceae</taxon>
        <taxon>Pyricularia</taxon>
    </lineage>
</organism>
<evidence type="ECO:0000256" key="1">
    <source>
        <dbReference type="SAM" id="MobiDB-lite"/>
    </source>
</evidence>
<accession>A0A6P8B3B4</accession>
<dbReference type="GeneID" id="41962340"/>
<evidence type="ECO:0000313" key="2">
    <source>
        <dbReference type="Proteomes" id="UP000515153"/>
    </source>
</evidence>
<feature type="region of interest" description="Disordered" evidence="1">
    <location>
        <begin position="130"/>
        <end position="243"/>
    </location>
</feature>
<keyword evidence="2" id="KW-1185">Reference proteome</keyword>
<dbReference type="Proteomes" id="UP000515153">
    <property type="component" value="Unplaced"/>
</dbReference>
<gene>
    <name evidence="3" type="ORF">PgNI_07418</name>
</gene>
<name>A0A6P8B3B4_PYRGI</name>
<protein>
    <submittedName>
        <fullName evidence="3">Uncharacterized protein</fullName>
    </submittedName>
</protein>
<sequence length="645" mass="70714">MTALHFSSAISSVSTPPRGHLHIQFWHLGSPKKSDAKVPPSVYHNLSRIFPPIRVLCPASLKTHESNSKLLGDMVNRAKTPKCGSPQGSDTLIPDAKSIDGSCSGSLFSGESIIVAAGIPPASRPAAKARRVAKKSLGSQETVVKKAEADEYEIPGGSPPPRPKRPSKPIRKPPTTAKKPSPPVEPNKVGKEKLFKRPFTKKLEPVSPDTPAAAHKILDAENPARDSSSSHCATNEGVKNTPPGMLVEMSLESLPQLPRSLPTCLPKVDQSEKLSGNLAEEEQRKGPAVGGPIQVAFSDFSVPEHVVSEGKFCLPPKTKHVAANYLRSRDTVQPVVPASIDESPNRAFVPVDINSECIVRDRYGAASSPFNLGIASLKRPASPIEPDYQKRAHTLLKVQSPQEAEEPKKRSAAPRKLNHHLINLNVRYEGLRHSDVPLVGQTAVIPGAPDREHGKALLQRFAEDDQEPTLPVQERENIGSSDPPFDTVNPLPTNCNDLGRDNECASSRGIADNNKQPPFEGEWWETIRAILQVCTFHLHRDSALSNNALDDIKCREGLLDTFVNDLMSLERQLLSVTKMHREDQASILRVCREKSQNIVRQCDKGRDSLRKIIETARMTDINKILLESQSQTRRLVQALQDPSRP</sequence>
<feature type="compositionally biased region" description="Basic residues" evidence="1">
    <location>
        <begin position="162"/>
        <end position="171"/>
    </location>
</feature>
<evidence type="ECO:0000313" key="3">
    <source>
        <dbReference type="RefSeq" id="XP_030981726.1"/>
    </source>
</evidence>